<protein>
    <submittedName>
        <fullName evidence="2">Uncharacterized protein</fullName>
    </submittedName>
</protein>
<dbReference type="PANTHER" id="PTHR33880:SF17">
    <property type="entry name" value="TRANSFERRING GLYCOSYL GROUP TRANSFERASE"/>
    <property type="match status" value="1"/>
</dbReference>
<keyword evidence="1" id="KW-0732">Signal</keyword>
<name>A0ABD3BFX9_9LAMI</name>
<dbReference type="Proteomes" id="UP001632038">
    <property type="component" value="Unassembled WGS sequence"/>
</dbReference>
<proteinExistence type="predicted"/>
<comment type="caution">
    <text evidence="2">The sequence shown here is derived from an EMBL/GenBank/DDBJ whole genome shotgun (WGS) entry which is preliminary data.</text>
</comment>
<gene>
    <name evidence="2" type="ORF">CASFOL_039695</name>
</gene>
<dbReference type="PANTHER" id="PTHR33880">
    <property type="entry name" value="EXPRESSED PROTEIN"/>
    <property type="match status" value="1"/>
</dbReference>
<dbReference type="InterPro" id="IPR038941">
    <property type="entry name" value="At4g14100-like"/>
</dbReference>
<sequence length="218" mass="25345">MAEKRIISPKLNIALIFSATHLFVSLLASPDPVPTPWPLQFHSILFINNTKGAMQVTDLWYDYPNGRNFNIIQKQLGQKLYDLEWDNGTSYYYTLDAAKECQTRHFPVGILRPNFLDGASYLGQVYKDGFLCNVWTKVDFIWYYEDVVTKRPVYWAFFSGMVAHVMTFEVGKVLDDINWQAPVYCFEQENRPILESGSDFPMDRSFIRDVPSIIRMVI</sequence>
<dbReference type="EMBL" id="JAVIJP010000092">
    <property type="protein sequence ID" value="KAL3616305.1"/>
    <property type="molecule type" value="Genomic_DNA"/>
</dbReference>
<evidence type="ECO:0000256" key="1">
    <source>
        <dbReference type="SAM" id="SignalP"/>
    </source>
</evidence>
<feature type="signal peptide" evidence="1">
    <location>
        <begin position="1"/>
        <end position="28"/>
    </location>
</feature>
<feature type="chain" id="PRO_5044752776" evidence="1">
    <location>
        <begin position="29"/>
        <end position="218"/>
    </location>
</feature>
<keyword evidence="3" id="KW-1185">Reference proteome</keyword>
<dbReference type="AlphaFoldDB" id="A0ABD3BFX9"/>
<evidence type="ECO:0000313" key="3">
    <source>
        <dbReference type="Proteomes" id="UP001632038"/>
    </source>
</evidence>
<organism evidence="2 3">
    <name type="scientific">Castilleja foliolosa</name>
    <dbReference type="NCBI Taxonomy" id="1961234"/>
    <lineage>
        <taxon>Eukaryota</taxon>
        <taxon>Viridiplantae</taxon>
        <taxon>Streptophyta</taxon>
        <taxon>Embryophyta</taxon>
        <taxon>Tracheophyta</taxon>
        <taxon>Spermatophyta</taxon>
        <taxon>Magnoliopsida</taxon>
        <taxon>eudicotyledons</taxon>
        <taxon>Gunneridae</taxon>
        <taxon>Pentapetalae</taxon>
        <taxon>asterids</taxon>
        <taxon>lamiids</taxon>
        <taxon>Lamiales</taxon>
        <taxon>Orobanchaceae</taxon>
        <taxon>Pedicularideae</taxon>
        <taxon>Castillejinae</taxon>
        <taxon>Castilleja</taxon>
    </lineage>
</organism>
<evidence type="ECO:0000313" key="2">
    <source>
        <dbReference type="EMBL" id="KAL3616305.1"/>
    </source>
</evidence>
<reference evidence="3" key="1">
    <citation type="journal article" date="2024" name="IScience">
        <title>Strigolactones Initiate the Formation of Haustorium-like Structures in Castilleja.</title>
        <authorList>
            <person name="Buerger M."/>
            <person name="Peterson D."/>
            <person name="Chory J."/>
        </authorList>
    </citation>
    <scope>NUCLEOTIDE SEQUENCE [LARGE SCALE GENOMIC DNA]</scope>
</reference>
<accession>A0ABD3BFX9</accession>